<evidence type="ECO:0000313" key="2">
    <source>
        <dbReference type="EMBL" id="SDG67976.1"/>
    </source>
</evidence>
<dbReference type="Proteomes" id="UP000199274">
    <property type="component" value="Unassembled WGS sequence"/>
</dbReference>
<evidence type="ECO:0000313" key="3">
    <source>
        <dbReference type="Proteomes" id="UP000199274"/>
    </source>
</evidence>
<dbReference type="EMBL" id="FNDB01000001">
    <property type="protein sequence ID" value="SDG67976.1"/>
    <property type="molecule type" value="Genomic_DNA"/>
</dbReference>
<dbReference type="STRING" id="178355.SAMN04488062_101359"/>
<gene>
    <name evidence="2" type="ORF">SAMN04488062_101359</name>
</gene>
<dbReference type="RefSeq" id="WP_091254371.1">
    <property type="nucleotide sequence ID" value="NZ_FNDB01000001.1"/>
</dbReference>
<name>A0A1G7W7Q3_9FLAO</name>
<feature type="transmembrane region" description="Helical" evidence="1">
    <location>
        <begin position="6"/>
        <end position="28"/>
    </location>
</feature>
<keyword evidence="3" id="KW-1185">Reference proteome</keyword>
<keyword evidence="1" id="KW-0472">Membrane</keyword>
<dbReference type="AlphaFoldDB" id="A0A1G7W7Q3"/>
<sequence>MIENIAYFVPALLILIISIILIDLYLLARKTLVLKIKYYSDLVNRIKPKESENLPTNKHD</sequence>
<protein>
    <submittedName>
        <fullName evidence="2">Uncharacterized protein</fullName>
    </submittedName>
</protein>
<proteinExistence type="predicted"/>
<evidence type="ECO:0000256" key="1">
    <source>
        <dbReference type="SAM" id="Phobius"/>
    </source>
</evidence>
<keyword evidence="1" id="KW-0812">Transmembrane</keyword>
<accession>A0A1G7W7Q3</accession>
<organism evidence="2 3">
    <name type="scientific">Flavobacterium omnivorum</name>
    <dbReference type="NCBI Taxonomy" id="178355"/>
    <lineage>
        <taxon>Bacteria</taxon>
        <taxon>Pseudomonadati</taxon>
        <taxon>Bacteroidota</taxon>
        <taxon>Flavobacteriia</taxon>
        <taxon>Flavobacteriales</taxon>
        <taxon>Flavobacteriaceae</taxon>
        <taxon>Flavobacterium</taxon>
    </lineage>
</organism>
<keyword evidence="1" id="KW-1133">Transmembrane helix</keyword>
<reference evidence="3" key="1">
    <citation type="submission" date="2016-10" db="EMBL/GenBank/DDBJ databases">
        <authorList>
            <person name="Varghese N."/>
            <person name="Submissions S."/>
        </authorList>
    </citation>
    <scope>NUCLEOTIDE SEQUENCE [LARGE SCALE GENOMIC DNA]</scope>
    <source>
        <strain evidence="3">CGMCC 1.2747</strain>
    </source>
</reference>